<feature type="transmembrane region" description="Helical" evidence="6">
    <location>
        <begin position="123"/>
        <end position="145"/>
    </location>
</feature>
<protein>
    <recommendedName>
        <fullName evidence="8">Lysylphosphatidylglycerol synthetase family protein</fullName>
    </recommendedName>
</protein>
<gene>
    <name evidence="7" type="ORF">KM92DES2_12820</name>
</gene>
<dbReference type="GO" id="GO:0005886">
    <property type="term" value="C:plasma membrane"/>
    <property type="evidence" value="ECO:0007669"/>
    <property type="project" value="UniProtKB-SubCell"/>
</dbReference>
<evidence type="ECO:0000256" key="3">
    <source>
        <dbReference type="ARBA" id="ARBA00022692"/>
    </source>
</evidence>
<feature type="transmembrane region" description="Helical" evidence="6">
    <location>
        <begin position="165"/>
        <end position="184"/>
    </location>
</feature>
<name>A0A212KE64_9BACT</name>
<feature type="transmembrane region" description="Helical" evidence="6">
    <location>
        <begin position="237"/>
        <end position="263"/>
    </location>
</feature>
<keyword evidence="2" id="KW-1003">Cell membrane</keyword>
<feature type="transmembrane region" description="Helical" evidence="6">
    <location>
        <begin position="360"/>
        <end position="380"/>
    </location>
</feature>
<evidence type="ECO:0000256" key="2">
    <source>
        <dbReference type="ARBA" id="ARBA00022475"/>
    </source>
</evidence>
<dbReference type="EMBL" id="FLUP01000001">
    <property type="protein sequence ID" value="SBW09931.1"/>
    <property type="molecule type" value="Genomic_DNA"/>
</dbReference>
<evidence type="ECO:0000313" key="7">
    <source>
        <dbReference type="EMBL" id="SBW09931.1"/>
    </source>
</evidence>
<feature type="transmembrane region" description="Helical" evidence="6">
    <location>
        <begin position="82"/>
        <end position="102"/>
    </location>
</feature>
<keyword evidence="3 6" id="KW-0812">Transmembrane</keyword>
<evidence type="ECO:0000256" key="4">
    <source>
        <dbReference type="ARBA" id="ARBA00022989"/>
    </source>
</evidence>
<feature type="transmembrane region" description="Helical" evidence="6">
    <location>
        <begin position="445"/>
        <end position="465"/>
    </location>
</feature>
<dbReference type="PANTHER" id="PTHR34697:SF2">
    <property type="entry name" value="PHOSPHATIDYLGLYCEROL LYSYLTRANSFERASE"/>
    <property type="match status" value="1"/>
</dbReference>
<organism evidence="7">
    <name type="scientific">uncultured Desulfovibrio sp</name>
    <dbReference type="NCBI Taxonomy" id="167968"/>
    <lineage>
        <taxon>Bacteria</taxon>
        <taxon>Pseudomonadati</taxon>
        <taxon>Thermodesulfobacteriota</taxon>
        <taxon>Desulfovibrionia</taxon>
        <taxon>Desulfovibrionales</taxon>
        <taxon>Desulfovibrionaceae</taxon>
        <taxon>Desulfovibrio</taxon>
        <taxon>environmental samples</taxon>
    </lineage>
</organism>
<keyword evidence="4 6" id="KW-1133">Transmembrane helix</keyword>
<evidence type="ECO:0000256" key="1">
    <source>
        <dbReference type="ARBA" id="ARBA00004651"/>
    </source>
</evidence>
<proteinExistence type="predicted"/>
<evidence type="ECO:0008006" key="8">
    <source>
        <dbReference type="Google" id="ProtNLM"/>
    </source>
</evidence>
<dbReference type="RefSeq" id="WP_215647808.1">
    <property type="nucleotide sequence ID" value="NZ_CABUEN010000006.1"/>
</dbReference>
<dbReference type="PANTHER" id="PTHR34697">
    <property type="entry name" value="PHOSPHATIDYLGLYCEROL LYSYLTRANSFERASE"/>
    <property type="match status" value="1"/>
</dbReference>
<comment type="subcellular location">
    <subcellularLocation>
        <location evidence="1">Cell membrane</location>
        <topology evidence="1">Multi-pass membrane protein</topology>
    </subcellularLocation>
</comment>
<dbReference type="GO" id="GO:0055091">
    <property type="term" value="P:phospholipid homeostasis"/>
    <property type="evidence" value="ECO:0007669"/>
    <property type="project" value="TreeGrafter"/>
</dbReference>
<dbReference type="GO" id="GO:0016755">
    <property type="term" value="F:aminoacyltransferase activity"/>
    <property type="evidence" value="ECO:0007669"/>
    <property type="project" value="TreeGrafter"/>
</dbReference>
<feature type="transmembrane region" description="Helical" evidence="6">
    <location>
        <begin position="275"/>
        <end position="299"/>
    </location>
</feature>
<accession>A0A212KE64</accession>
<feature type="transmembrane region" description="Helical" evidence="6">
    <location>
        <begin position="319"/>
        <end position="339"/>
    </location>
</feature>
<feature type="transmembrane region" description="Helical" evidence="6">
    <location>
        <begin position="46"/>
        <end position="70"/>
    </location>
</feature>
<feature type="transmembrane region" description="Helical" evidence="6">
    <location>
        <begin position="204"/>
        <end position="225"/>
    </location>
</feature>
<reference evidence="7" key="1">
    <citation type="submission" date="2016-04" db="EMBL/GenBank/DDBJ databases">
        <authorList>
            <person name="Evans L.H."/>
            <person name="Alamgir A."/>
            <person name="Owens N."/>
            <person name="Weber N.D."/>
            <person name="Virtaneva K."/>
            <person name="Barbian K."/>
            <person name="Babar A."/>
            <person name="Rosenke K."/>
        </authorList>
    </citation>
    <scope>NUCLEOTIDE SEQUENCE</scope>
    <source>
        <strain evidence="7">92-2</strain>
    </source>
</reference>
<sequence>MKKYLRYLGSVLVTAVFFLAVYLLYHKLKSYSIAQIRESISQISHGRILCSLLLMVINYIILVGYDWLALKAIHKTLPLPRVGLVSFVGQAVSYNFGALLGGTSVRYRFYSAWGFSLAEIVRLVLMLAVTFWVGALGLCGLIFIISPPVIPDDLLAKMPMTDVRILGVVLLLIACSYLILCCTVRKPVHLFGKEFVFPPPHIAFAQALVAGVDIIAAAGCMYVLLPGNMGISFLDFLPSYLMAQVAVVLTHIPGGVGVFELVILHLTHTTQAQAVFAAVLLFRIIYFIIPLLAAALLLAVYEVRQRSDMLRETGRWLSVLSHSISAYMVFAAGVILLVCAMLPPGKHMLHALRSMIPYEALAVGHFLTAISGAMLLFVSYGLERRQSRGFQLAVLCLCLGIAGALLNGFSWITASMVSIVLLTVCMARRRFYRSSFFWEEPIPGYWLFGALGVLALMASIAWALYHPSWNKAAAWGFDRPHMAAQTLLDFLGIAVGLAAGWLWRVALRLRARRQKAAHHG</sequence>
<feature type="transmembrane region" description="Helical" evidence="6">
    <location>
        <begin position="485"/>
        <end position="503"/>
    </location>
</feature>
<evidence type="ECO:0000256" key="5">
    <source>
        <dbReference type="ARBA" id="ARBA00023136"/>
    </source>
</evidence>
<keyword evidence="5 6" id="KW-0472">Membrane</keyword>
<feature type="transmembrane region" description="Helical" evidence="6">
    <location>
        <begin position="392"/>
        <end position="424"/>
    </location>
</feature>
<dbReference type="AlphaFoldDB" id="A0A212KE64"/>
<dbReference type="InterPro" id="IPR051211">
    <property type="entry name" value="PG_lysyltransferase"/>
</dbReference>
<evidence type="ECO:0000256" key="6">
    <source>
        <dbReference type="SAM" id="Phobius"/>
    </source>
</evidence>
<feature type="transmembrane region" description="Helical" evidence="6">
    <location>
        <begin position="6"/>
        <end position="25"/>
    </location>
</feature>